<protein>
    <submittedName>
        <fullName evidence="1">Uncharacterized protein</fullName>
    </submittedName>
</protein>
<gene>
    <name evidence="1" type="ORF">M9H77_27430</name>
</gene>
<sequence>MLNYKEHPSKSSHSRPDKNSIGTCQIFGLEMDAHNFGPLHVTGFTAVCNSSSLASLLPSDSDSQDTIYSLSEWSFSLSSSSTVGYNIDDSSETTCVTAVTFSVMFMVFVSLN</sequence>
<organism evidence="1 2">
    <name type="scientific">Catharanthus roseus</name>
    <name type="common">Madagascar periwinkle</name>
    <name type="synonym">Vinca rosea</name>
    <dbReference type="NCBI Taxonomy" id="4058"/>
    <lineage>
        <taxon>Eukaryota</taxon>
        <taxon>Viridiplantae</taxon>
        <taxon>Streptophyta</taxon>
        <taxon>Embryophyta</taxon>
        <taxon>Tracheophyta</taxon>
        <taxon>Spermatophyta</taxon>
        <taxon>Magnoliopsida</taxon>
        <taxon>eudicotyledons</taxon>
        <taxon>Gunneridae</taxon>
        <taxon>Pentapetalae</taxon>
        <taxon>asterids</taxon>
        <taxon>lamiids</taxon>
        <taxon>Gentianales</taxon>
        <taxon>Apocynaceae</taxon>
        <taxon>Rauvolfioideae</taxon>
        <taxon>Vinceae</taxon>
        <taxon>Catharanthinae</taxon>
        <taxon>Catharanthus</taxon>
    </lineage>
</organism>
<dbReference type="EMBL" id="CM044706">
    <property type="protein sequence ID" value="KAI5658637.1"/>
    <property type="molecule type" value="Genomic_DNA"/>
</dbReference>
<reference evidence="2" key="1">
    <citation type="journal article" date="2023" name="Nat. Plants">
        <title>Single-cell RNA sequencing provides a high-resolution roadmap for understanding the multicellular compartmentation of specialized metabolism.</title>
        <authorList>
            <person name="Sun S."/>
            <person name="Shen X."/>
            <person name="Li Y."/>
            <person name="Li Y."/>
            <person name="Wang S."/>
            <person name="Li R."/>
            <person name="Zhang H."/>
            <person name="Shen G."/>
            <person name="Guo B."/>
            <person name="Wei J."/>
            <person name="Xu J."/>
            <person name="St-Pierre B."/>
            <person name="Chen S."/>
            <person name="Sun C."/>
        </authorList>
    </citation>
    <scope>NUCLEOTIDE SEQUENCE [LARGE SCALE GENOMIC DNA]</scope>
</reference>
<keyword evidence="2" id="KW-1185">Reference proteome</keyword>
<evidence type="ECO:0000313" key="2">
    <source>
        <dbReference type="Proteomes" id="UP001060085"/>
    </source>
</evidence>
<comment type="caution">
    <text evidence="1">The sequence shown here is derived from an EMBL/GenBank/DDBJ whole genome shotgun (WGS) entry which is preliminary data.</text>
</comment>
<accession>A0ACC0AF63</accession>
<name>A0ACC0AF63_CATRO</name>
<dbReference type="Proteomes" id="UP001060085">
    <property type="component" value="Linkage Group LG06"/>
</dbReference>
<evidence type="ECO:0000313" key="1">
    <source>
        <dbReference type="EMBL" id="KAI5658637.1"/>
    </source>
</evidence>
<proteinExistence type="predicted"/>